<proteinExistence type="predicted"/>
<evidence type="ECO:0000313" key="1">
    <source>
        <dbReference type="EMBL" id="MBX24615.1"/>
    </source>
</evidence>
<reference evidence="1" key="1">
    <citation type="submission" date="2018-02" db="EMBL/GenBank/DDBJ databases">
        <title>Rhizophora mucronata_Transcriptome.</title>
        <authorList>
            <person name="Meera S.P."/>
            <person name="Sreeshan A."/>
            <person name="Augustine A."/>
        </authorList>
    </citation>
    <scope>NUCLEOTIDE SEQUENCE</scope>
    <source>
        <tissue evidence="1">Leaf</tissue>
    </source>
</reference>
<accession>A0A2P2M324</accession>
<name>A0A2P2M324_RHIMU</name>
<protein>
    <submittedName>
        <fullName evidence="1">Decapping nuclease DXO homologic-like isoform X1</fullName>
    </submittedName>
</protein>
<dbReference type="EMBL" id="GGEC01044131">
    <property type="protein sequence ID" value="MBX24615.1"/>
    <property type="molecule type" value="Transcribed_RNA"/>
</dbReference>
<sequence length="82" mass="9526">MKGLTLLWKKTELGSQGFGDLLACIRDKNIPLQNMHFAAFRNNFNKVIVDPSHWTYSTKYYCTLTDYLLSPSDYNTQTIYLP</sequence>
<dbReference type="AlphaFoldDB" id="A0A2P2M324"/>
<organism evidence="1">
    <name type="scientific">Rhizophora mucronata</name>
    <name type="common">Asiatic mangrove</name>
    <dbReference type="NCBI Taxonomy" id="61149"/>
    <lineage>
        <taxon>Eukaryota</taxon>
        <taxon>Viridiplantae</taxon>
        <taxon>Streptophyta</taxon>
        <taxon>Embryophyta</taxon>
        <taxon>Tracheophyta</taxon>
        <taxon>Spermatophyta</taxon>
        <taxon>Magnoliopsida</taxon>
        <taxon>eudicotyledons</taxon>
        <taxon>Gunneridae</taxon>
        <taxon>Pentapetalae</taxon>
        <taxon>rosids</taxon>
        <taxon>fabids</taxon>
        <taxon>Malpighiales</taxon>
        <taxon>Rhizophoraceae</taxon>
        <taxon>Rhizophora</taxon>
    </lineage>
</organism>